<keyword evidence="1" id="KW-1133">Transmembrane helix</keyword>
<dbReference type="EMBL" id="CP036276">
    <property type="protein sequence ID" value="QDU45787.1"/>
    <property type="molecule type" value="Genomic_DNA"/>
</dbReference>
<keyword evidence="3" id="KW-1185">Reference proteome</keyword>
<keyword evidence="1" id="KW-0812">Transmembrane</keyword>
<reference evidence="2 3" key="1">
    <citation type="submission" date="2019-02" db="EMBL/GenBank/DDBJ databases">
        <title>Deep-cultivation of Planctomycetes and their phenomic and genomic characterization uncovers novel biology.</title>
        <authorList>
            <person name="Wiegand S."/>
            <person name="Jogler M."/>
            <person name="Boedeker C."/>
            <person name="Pinto D."/>
            <person name="Vollmers J."/>
            <person name="Rivas-Marin E."/>
            <person name="Kohn T."/>
            <person name="Peeters S.H."/>
            <person name="Heuer A."/>
            <person name="Rast P."/>
            <person name="Oberbeckmann S."/>
            <person name="Bunk B."/>
            <person name="Jeske O."/>
            <person name="Meyerdierks A."/>
            <person name="Storesund J.E."/>
            <person name="Kallscheuer N."/>
            <person name="Luecker S."/>
            <person name="Lage O.M."/>
            <person name="Pohl T."/>
            <person name="Merkel B.J."/>
            <person name="Hornburger P."/>
            <person name="Mueller R.-W."/>
            <person name="Bruemmer F."/>
            <person name="Labrenz M."/>
            <person name="Spormann A.M."/>
            <person name="Op den Camp H."/>
            <person name="Overmann J."/>
            <person name="Amann R."/>
            <person name="Jetten M.S.M."/>
            <person name="Mascher T."/>
            <person name="Medema M.H."/>
            <person name="Devos D.P."/>
            <person name="Kaster A.-K."/>
            <person name="Ovreas L."/>
            <person name="Rohde M."/>
            <person name="Galperin M.Y."/>
            <person name="Jogler C."/>
        </authorList>
    </citation>
    <scope>NUCLEOTIDE SEQUENCE [LARGE SCALE GENOMIC DNA]</scope>
    <source>
        <strain evidence="2 3">Mal52</strain>
    </source>
</reference>
<name>A0A517ZTH3_9PLAN</name>
<dbReference type="Proteomes" id="UP000319383">
    <property type="component" value="Chromosome"/>
</dbReference>
<sequence>MPARPLKQKRPLTTPRYNFARCLVVVVTLSVVLANWLGIDRIELATAADGNSLVGLASSSCCCAKRGNVCRCGTGCCGRAAKPLAKAKSTTTKSQLAIRLWLSCPRQGTDGLRSSQSPDWIVETGLPVSTNIVWSETALPSPHGPLLLAIEPPTPPPRDC</sequence>
<evidence type="ECO:0000313" key="2">
    <source>
        <dbReference type="EMBL" id="QDU45787.1"/>
    </source>
</evidence>
<evidence type="ECO:0000313" key="3">
    <source>
        <dbReference type="Proteomes" id="UP000319383"/>
    </source>
</evidence>
<dbReference type="KEGG" id="sdyn:Mal52_42830"/>
<protein>
    <submittedName>
        <fullName evidence="2">Uncharacterized protein</fullName>
    </submittedName>
</protein>
<accession>A0A517ZTH3</accession>
<evidence type="ECO:0000256" key="1">
    <source>
        <dbReference type="SAM" id="Phobius"/>
    </source>
</evidence>
<feature type="transmembrane region" description="Helical" evidence="1">
    <location>
        <begin position="20"/>
        <end position="39"/>
    </location>
</feature>
<organism evidence="2 3">
    <name type="scientific">Symmachiella dynata</name>
    <dbReference type="NCBI Taxonomy" id="2527995"/>
    <lineage>
        <taxon>Bacteria</taxon>
        <taxon>Pseudomonadati</taxon>
        <taxon>Planctomycetota</taxon>
        <taxon>Planctomycetia</taxon>
        <taxon>Planctomycetales</taxon>
        <taxon>Planctomycetaceae</taxon>
        <taxon>Symmachiella</taxon>
    </lineage>
</organism>
<dbReference type="AlphaFoldDB" id="A0A517ZTH3"/>
<gene>
    <name evidence="2" type="ORF">Mal52_42830</name>
</gene>
<proteinExistence type="predicted"/>
<keyword evidence="1" id="KW-0472">Membrane</keyword>